<reference evidence="2" key="1">
    <citation type="submission" date="2014-12" db="EMBL/GenBank/DDBJ databases">
        <title>Insight into the proteome of Arion vulgaris.</title>
        <authorList>
            <person name="Aradska J."/>
            <person name="Bulat T."/>
            <person name="Smidak R."/>
            <person name="Sarate P."/>
            <person name="Gangsoo J."/>
            <person name="Sialana F."/>
            <person name="Bilban M."/>
            <person name="Lubec G."/>
        </authorList>
    </citation>
    <scope>NUCLEOTIDE SEQUENCE</scope>
    <source>
        <tissue evidence="2">Skin</tissue>
    </source>
</reference>
<evidence type="ECO:0000313" key="2">
    <source>
        <dbReference type="EMBL" id="CEK55681.1"/>
    </source>
</evidence>
<gene>
    <name evidence="2" type="primary">ORF25781</name>
</gene>
<protein>
    <submittedName>
        <fullName evidence="2">Uncharacterized protein</fullName>
    </submittedName>
</protein>
<dbReference type="AlphaFoldDB" id="A0A0B6YIP4"/>
<evidence type="ECO:0000256" key="1">
    <source>
        <dbReference type="SAM" id="MobiDB-lite"/>
    </source>
</evidence>
<organism evidence="2">
    <name type="scientific">Arion vulgaris</name>
    <dbReference type="NCBI Taxonomy" id="1028688"/>
    <lineage>
        <taxon>Eukaryota</taxon>
        <taxon>Metazoa</taxon>
        <taxon>Spiralia</taxon>
        <taxon>Lophotrochozoa</taxon>
        <taxon>Mollusca</taxon>
        <taxon>Gastropoda</taxon>
        <taxon>Heterobranchia</taxon>
        <taxon>Euthyneura</taxon>
        <taxon>Panpulmonata</taxon>
        <taxon>Eupulmonata</taxon>
        <taxon>Stylommatophora</taxon>
        <taxon>Helicina</taxon>
        <taxon>Arionoidea</taxon>
        <taxon>Arionidae</taxon>
        <taxon>Arion</taxon>
    </lineage>
</organism>
<proteinExistence type="predicted"/>
<feature type="region of interest" description="Disordered" evidence="1">
    <location>
        <begin position="1"/>
        <end position="29"/>
    </location>
</feature>
<name>A0A0B6YIP4_9EUPU</name>
<dbReference type="EMBL" id="HACG01008816">
    <property type="protein sequence ID" value="CEK55681.1"/>
    <property type="molecule type" value="Transcribed_RNA"/>
</dbReference>
<sequence>QNSLNGTLGNMSSSMCAPTEGQWSNRSSPKSLKSAVHFASFVTEYINTGTGQSIEQPTVIKKKISSDDGVTEGEHSVDSVLSVIDLREPHKRGLTSSKISDGDSVGGLLKNVSFCTDG</sequence>
<feature type="non-terminal residue" evidence="2">
    <location>
        <position position="118"/>
    </location>
</feature>
<feature type="non-terminal residue" evidence="2">
    <location>
        <position position="1"/>
    </location>
</feature>
<accession>A0A0B6YIP4</accession>